<dbReference type="InParanoid" id="A0A4W3K5P9"/>
<feature type="repeat" description="WD" evidence="19">
    <location>
        <begin position="555"/>
        <end position="587"/>
    </location>
</feature>
<dbReference type="GeneTree" id="ENSGT00940000156509"/>
<keyword evidence="14" id="KW-0206">Cytoskeleton</keyword>
<evidence type="ECO:0000256" key="3">
    <source>
        <dbReference type="ARBA" id="ARBA00004536"/>
    </source>
</evidence>
<dbReference type="InterPro" id="IPR019775">
    <property type="entry name" value="WD40_repeat_CS"/>
</dbReference>
<keyword evidence="12" id="KW-0965">Cell junction</keyword>
<name>A0A4W3K5P9_CALMI</name>
<evidence type="ECO:0000313" key="22">
    <source>
        <dbReference type="Ensembl" id="ENSCMIP00000039475.1"/>
    </source>
</evidence>
<dbReference type="GO" id="GO:0005814">
    <property type="term" value="C:centriole"/>
    <property type="evidence" value="ECO:0007669"/>
    <property type="project" value="UniProtKB-SubCell"/>
</dbReference>
<evidence type="ECO:0000256" key="17">
    <source>
        <dbReference type="ARBA" id="ARBA00071144"/>
    </source>
</evidence>
<reference evidence="23" key="2">
    <citation type="journal article" date="2007" name="PLoS Biol.">
        <title>Survey sequencing and comparative analysis of the elephant shark (Callorhinchus milii) genome.</title>
        <authorList>
            <person name="Venkatesh B."/>
            <person name="Kirkness E.F."/>
            <person name="Loh Y.H."/>
            <person name="Halpern A.L."/>
            <person name="Lee A.P."/>
            <person name="Johnson J."/>
            <person name="Dandona N."/>
            <person name="Viswanathan L.D."/>
            <person name="Tay A."/>
            <person name="Venter J.C."/>
            <person name="Strausberg R.L."/>
            <person name="Brenner S."/>
        </authorList>
    </citation>
    <scope>NUCLEOTIDE SEQUENCE [LARGE SCALE GENOMIC DNA]</scope>
</reference>
<dbReference type="Ensembl" id="ENSCMIT00000040045.1">
    <property type="protein sequence ID" value="ENSCMIP00000039475.1"/>
    <property type="gene ID" value="ENSCMIG00000016547.1"/>
</dbReference>
<evidence type="ECO:0000256" key="11">
    <source>
        <dbReference type="ARBA" id="ARBA00022794"/>
    </source>
</evidence>
<dbReference type="Pfam" id="PF00018">
    <property type="entry name" value="SH3_1"/>
    <property type="match status" value="1"/>
</dbReference>
<dbReference type="CDD" id="cd11812">
    <property type="entry name" value="SH3_AHI-1"/>
    <property type="match status" value="1"/>
</dbReference>
<reference evidence="22" key="5">
    <citation type="submission" date="2025-09" db="UniProtKB">
        <authorList>
            <consortium name="Ensembl"/>
        </authorList>
    </citation>
    <scope>IDENTIFICATION</scope>
</reference>
<evidence type="ECO:0000256" key="7">
    <source>
        <dbReference type="ARBA" id="ARBA00022553"/>
    </source>
</evidence>
<feature type="region of interest" description="Disordered" evidence="20">
    <location>
        <begin position="141"/>
        <end position="185"/>
    </location>
</feature>
<evidence type="ECO:0000256" key="8">
    <source>
        <dbReference type="ARBA" id="ARBA00022574"/>
    </source>
</evidence>
<keyword evidence="6" id="KW-0963">Cytoplasm</keyword>
<keyword evidence="11" id="KW-0970">Cilium biogenesis/degradation</keyword>
<dbReference type="Pfam" id="PF00400">
    <property type="entry name" value="WD40"/>
    <property type="match status" value="4"/>
</dbReference>
<organism evidence="22 23">
    <name type="scientific">Callorhinchus milii</name>
    <name type="common">Ghost shark</name>
    <dbReference type="NCBI Taxonomy" id="7868"/>
    <lineage>
        <taxon>Eukaryota</taxon>
        <taxon>Metazoa</taxon>
        <taxon>Chordata</taxon>
        <taxon>Craniata</taxon>
        <taxon>Vertebrata</taxon>
        <taxon>Chondrichthyes</taxon>
        <taxon>Holocephali</taxon>
        <taxon>Chimaeriformes</taxon>
        <taxon>Callorhinchidae</taxon>
        <taxon>Callorhinchus</taxon>
    </lineage>
</organism>
<keyword evidence="7" id="KW-0597">Phosphoprotein</keyword>
<keyword evidence="13" id="KW-0969">Cilium</keyword>
<dbReference type="FunFam" id="2.130.10.10:FF:000112">
    <property type="entry name" value="jouberin isoform X2"/>
    <property type="match status" value="1"/>
</dbReference>
<evidence type="ECO:0000256" key="18">
    <source>
        <dbReference type="PROSITE-ProRule" id="PRU00192"/>
    </source>
</evidence>
<dbReference type="InterPro" id="IPR035832">
    <property type="entry name" value="AHI1_SH3"/>
</dbReference>
<feature type="repeat" description="WD" evidence="19">
    <location>
        <begin position="645"/>
        <end position="686"/>
    </location>
</feature>
<dbReference type="CDD" id="cd00200">
    <property type="entry name" value="WD40"/>
    <property type="match status" value="1"/>
</dbReference>
<feature type="repeat" description="WD" evidence="19">
    <location>
        <begin position="598"/>
        <end position="640"/>
    </location>
</feature>
<keyword evidence="15" id="KW-0966">Cell projection</keyword>
<dbReference type="InterPro" id="IPR036028">
    <property type="entry name" value="SH3-like_dom_sf"/>
</dbReference>
<keyword evidence="4 18" id="KW-0728">SH3 domain</keyword>
<dbReference type="OMA" id="KSVIPEW"/>
<evidence type="ECO:0000256" key="4">
    <source>
        <dbReference type="ARBA" id="ARBA00022443"/>
    </source>
</evidence>
<dbReference type="FunFam" id="2.30.30.40:FF:000132">
    <property type="entry name" value="jouberin isoform X2"/>
    <property type="match status" value="1"/>
</dbReference>
<evidence type="ECO:0000256" key="20">
    <source>
        <dbReference type="SAM" id="MobiDB-lite"/>
    </source>
</evidence>
<evidence type="ECO:0000256" key="1">
    <source>
        <dbReference type="ARBA" id="ARBA00004114"/>
    </source>
</evidence>
<keyword evidence="5" id="KW-0217">Developmental protein</keyword>
<reference evidence="23" key="1">
    <citation type="journal article" date="2006" name="Science">
        <title>Ancient noncoding elements conserved in the human genome.</title>
        <authorList>
            <person name="Venkatesh B."/>
            <person name="Kirkness E.F."/>
            <person name="Loh Y.H."/>
            <person name="Halpern A.L."/>
            <person name="Lee A.P."/>
            <person name="Johnson J."/>
            <person name="Dandona N."/>
            <person name="Viswanathan L.D."/>
            <person name="Tay A."/>
            <person name="Venter J.C."/>
            <person name="Strausberg R.L."/>
            <person name="Brenner S."/>
        </authorList>
    </citation>
    <scope>NUCLEOTIDE SEQUENCE [LARGE SCALE GENOMIC DNA]</scope>
</reference>
<evidence type="ECO:0000256" key="5">
    <source>
        <dbReference type="ARBA" id="ARBA00022473"/>
    </source>
</evidence>
<comment type="function">
    <text evidence="16">Involved in vesicle trafficking and required for ciliogenesis, formation of primary non-motile cilium, and recruitment of RAB8A to the basal body of primary cilium. Component of the tectonic-like complex, a complex localized at the transition zone of primary cilia and acting as a barrier that prevents diffusion of transmembrane proteins between the cilia and plasma membranes. Involved in neuronal differentiation. As a positive modulator of classical Wnt signaling, may play a crucial role in ciliary signaling during cerebellum embryonic development.</text>
</comment>
<evidence type="ECO:0000256" key="13">
    <source>
        <dbReference type="ARBA" id="ARBA00023069"/>
    </source>
</evidence>
<dbReference type="GO" id="GO:0036064">
    <property type="term" value="C:ciliary basal body"/>
    <property type="evidence" value="ECO:0007669"/>
    <property type="project" value="TreeGrafter"/>
</dbReference>
<evidence type="ECO:0000256" key="10">
    <source>
        <dbReference type="ARBA" id="ARBA00022782"/>
    </source>
</evidence>
<dbReference type="SUPFAM" id="SSF50044">
    <property type="entry name" value="SH3-domain"/>
    <property type="match status" value="1"/>
</dbReference>
<dbReference type="SUPFAM" id="SSF50978">
    <property type="entry name" value="WD40 repeat-like"/>
    <property type="match status" value="1"/>
</dbReference>
<accession>A0A4W3K5P9</accession>
<dbReference type="PANTHER" id="PTHR44499">
    <property type="entry name" value="JOUBERIN"/>
    <property type="match status" value="1"/>
</dbReference>
<dbReference type="SMART" id="SM00320">
    <property type="entry name" value="WD40"/>
    <property type="match status" value="7"/>
</dbReference>
<evidence type="ECO:0000256" key="2">
    <source>
        <dbReference type="ARBA" id="ARBA00004120"/>
    </source>
</evidence>
<evidence type="ECO:0000256" key="12">
    <source>
        <dbReference type="ARBA" id="ARBA00022949"/>
    </source>
</evidence>
<keyword evidence="23" id="KW-1185">Reference proteome</keyword>
<dbReference type="PANTHER" id="PTHR44499:SF1">
    <property type="entry name" value="JOUBERIN"/>
    <property type="match status" value="1"/>
</dbReference>
<comment type="subcellular location">
    <subcellularLocation>
        <location evidence="3">Cell junction</location>
        <location evidence="3">Adherens junction</location>
    </subcellularLocation>
    <subcellularLocation>
        <location evidence="2">Cytoplasm</location>
        <location evidence="2">Cytoskeleton</location>
        <location evidence="2">Cilium basal body</location>
    </subcellularLocation>
    <subcellularLocation>
        <location evidence="1">Cytoplasm</location>
        <location evidence="1">Cytoskeleton</location>
        <location evidence="1">Microtubule organizing center</location>
        <location evidence="1">Centrosome</location>
        <location evidence="1">Centriole</location>
    </subcellularLocation>
</comment>
<evidence type="ECO:0000256" key="14">
    <source>
        <dbReference type="ARBA" id="ARBA00023212"/>
    </source>
</evidence>
<dbReference type="InterPro" id="IPR052803">
    <property type="entry name" value="Cilium-Associated_Jouberin"/>
</dbReference>
<feature type="repeat" description="WD" evidence="19">
    <location>
        <begin position="756"/>
        <end position="785"/>
    </location>
</feature>
<dbReference type="Gene3D" id="2.130.10.10">
    <property type="entry name" value="YVTN repeat-like/Quinoprotein amine dehydrogenase"/>
    <property type="match status" value="1"/>
</dbReference>
<dbReference type="PROSITE" id="PS50082">
    <property type="entry name" value="WD_REPEATS_2"/>
    <property type="match status" value="4"/>
</dbReference>
<dbReference type="GO" id="GO:0005912">
    <property type="term" value="C:adherens junction"/>
    <property type="evidence" value="ECO:0007669"/>
    <property type="project" value="UniProtKB-SubCell"/>
</dbReference>
<dbReference type="PRINTS" id="PR00452">
    <property type="entry name" value="SH3DOMAIN"/>
</dbReference>
<reference evidence="22" key="4">
    <citation type="submission" date="2025-08" db="UniProtKB">
        <authorList>
            <consortium name="Ensembl"/>
        </authorList>
    </citation>
    <scope>IDENTIFICATION</scope>
</reference>
<dbReference type="PROSITE" id="PS50294">
    <property type="entry name" value="WD_REPEATS_REGION"/>
    <property type="match status" value="1"/>
</dbReference>
<feature type="domain" description="SH3" evidence="21">
    <location>
        <begin position="865"/>
        <end position="925"/>
    </location>
</feature>
<evidence type="ECO:0000256" key="19">
    <source>
        <dbReference type="PROSITE-ProRule" id="PRU00221"/>
    </source>
</evidence>
<evidence type="ECO:0000256" key="15">
    <source>
        <dbReference type="ARBA" id="ARBA00023273"/>
    </source>
</evidence>
<evidence type="ECO:0000256" key="6">
    <source>
        <dbReference type="ARBA" id="ARBA00022490"/>
    </source>
</evidence>
<gene>
    <name evidence="22" type="primary">ahi1</name>
</gene>
<feature type="compositionally biased region" description="Basic and acidic residues" evidence="20">
    <location>
        <begin position="218"/>
        <end position="227"/>
    </location>
</feature>
<dbReference type="Proteomes" id="UP000314986">
    <property type="component" value="Unassembled WGS sequence"/>
</dbReference>
<feature type="compositionally biased region" description="Basic and acidic residues" evidence="20">
    <location>
        <begin position="70"/>
        <end position="89"/>
    </location>
</feature>
<keyword evidence="10" id="KW-0221">Differentiation</keyword>
<feature type="compositionally biased region" description="Basic and acidic residues" evidence="20">
    <location>
        <begin position="168"/>
        <end position="184"/>
    </location>
</feature>
<dbReference type="PROSITE" id="PS50002">
    <property type="entry name" value="SH3"/>
    <property type="match status" value="1"/>
</dbReference>
<sequence length="953" mass="109069">MPTEQSEAKVKTKARFEEVFKNYSALAAEKKKSRKKSVQLQDSILETLRNKLGLHKESESDETILNNTYNREEESPRFTKNKLKDRVSVAEKVNNDALYKDTENPAKGKKKKKKSAIEEQSFNEEKSYKSATQILEEQLEAVSIDQTKSQASTKSETRQQKSKKKKSKNELEHQHHVETVLKNDEGDDADSLIQAYQKQITENDAKVYKKGKRNWKEIEAKEPKDETATPDLDAEPQQQRPKYDDSLILGVYIHRTERLKTDLLVSHPTVKVHVVDETTGQYIRKEHSNRHVTSYYEQESVEHILPIMTQPYDFKKNKLTVPEWEEQIIFNERFGYFLQETEESPKVILFFEILDFVSMDKARINYETQNREGGWRRVAWAFLKLVGANGILNVDGKLRLQLYYPTSKVKKLSNSIEVFEWWNKLPWKYYPSTLYVTVKGLKLPENIALSVRSMLPVQQERGTISYSDLQTVMSQKISTSVADTQKAEILKWNKLPGQVCRIPNKFELSLRGGQIGCFCIIFSHNGRSLAAACANRDGYPIVVYEISSGQVLGEFNGHLSIVYSLCWSNDDNTLLSASSDGTVRVWDKESYHNPAKKVLPHPSFIYTAKYHPLAQYLVVTGGYDFVIRVWNINTKDAHGQLLQEFNGHKSFINTLCFDAEGQHMFSGDNLGLIIVWNTSVKEDTEENLLQQWSIDKEIKENELKGVSVNHLEVHPNGRRLLIHAKDSTLRVMDLRVLATKKYTGATNYHEQICSTFTPCGTFLFAGSEDGICYVWNSETGDQVAMYTELNYASPVRDVAFHPHENMVAFCAFGPSQPILIFLYDQKVAQQDVQTMKGICRLRTTATPGGPKIFGRHADVLNMSYSSFSSVVALYDYTAHRSDELTLQRYDIIQVLYKDNENWWFGRLANGQQGYFPANYVADASKLLASSSLLLVEERSPTPTKVHKLIKLSD</sequence>
<dbReference type="InterPro" id="IPR001452">
    <property type="entry name" value="SH3_domain"/>
</dbReference>
<dbReference type="STRING" id="7868.ENSCMIP00000039475"/>
<evidence type="ECO:0000259" key="21">
    <source>
        <dbReference type="PROSITE" id="PS50002"/>
    </source>
</evidence>
<feature type="region of interest" description="Disordered" evidence="20">
    <location>
        <begin position="59"/>
        <end position="129"/>
    </location>
</feature>
<evidence type="ECO:0000256" key="16">
    <source>
        <dbReference type="ARBA" id="ARBA00058395"/>
    </source>
</evidence>
<protein>
    <recommendedName>
        <fullName evidence="17">Jouberin</fullName>
    </recommendedName>
</protein>
<evidence type="ECO:0000313" key="23">
    <source>
        <dbReference type="Proteomes" id="UP000314986"/>
    </source>
</evidence>
<dbReference type="GO" id="GO:0044458">
    <property type="term" value="P:motile cilium assembly"/>
    <property type="evidence" value="ECO:0007669"/>
    <property type="project" value="TreeGrafter"/>
</dbReference>
<keyword evidence="9" id="KW-0677">Repeat</keyword>
<dbReference type="SMART" id="SM00326">
    <property type="entry name" value="SH3"/>
    <property type="match status" value="1"/>
</dbReference>
<dbReference type="InterPro" id="IPR001680">
    <property type="entry name" value="WD40_rpt"/>
</dbReference>
<reference evidence="23" key="3">
    <citation type="journal article" date="2014" name="Nature">
        <title>Elephant shark genome provides unique insights into gnathostome evolution.</title>
        <authorList>
            <consortium name="International Elephant Shark Genome Sequencing Consortium"/>
            <person name="Venkatesh B."/>
            <person name="Lee A.P."/>
            <person name="Ravi V."/>
            <person name="Maurya A.K."/>
            <person name="Lian M.M."/>
            <person name="Swann J.B."/>
            <person name="Ohta Y."/>
            <person name="Flajnik M.F."/>
            <person name="Sutoh Y."/>
            <person name="Kasahara M."/>
            <person name="Hoon S."/>
            <person name="Gangu V."/>
            <person name="Roy S.W."/>
            <person name="Irimia M."/>
            <person name="Korzh V."/>
            <person name="Kondrychyn I."/>
            <person name="Lim Z.W."/>
            <person name="Tay B.H."/>
            <person name="Tohari S."/>
            <person name="Kong K.W."/>
            <person name="Ho S."/>
            <person name="Lorente-Galdos B."/>
            <person name="Quilez J."/>
            <person name="Marques-Bonet T."/>
            <person name="Raney B.J."/>
            <person name="Ingham P.W."/>
            <person name="Tay A."/>
            <person name="Hillier L.W."/>
            <person name="Minx P."/>
            <person name="Boehm T."/>
            <person name="Wilson R.K."/>
            <person name="Brenner S."/>
            <person name="Warren W.C."/>
        </authorList>
    </citation>
    <scope>NUCLEOTIDE SEQUENCE [LARGE SCALE GENOMIC DNA]</scope>
</reference>
<dbReference type="Gene3D" id="2.30.30.40">
    <property type="entry name" value="SH3 Domains"/>
    <property type="match status" value="1"/>
</dbReference>
<evidence type="ECO:0000256" key="9">
    <source>
        <dbReference type="ARBA" id="ARBA00022737"/>
    </source>
</evidence>
<dbReference type="InterPro" id="IPR036322">
    <property type="entry name" value="WD40_repeat_dom_sf"/>
</dbReference>
<dbReference type="PROSITE" id="PS00678">
    <property type="entry name" value="WD_REPEATS_1"/>
    <property type="match status" value="1"/>
</dbReference>
<feature type="region of interest" description="Disordered" evidence="20">
    <location>
        <begin position="218"/>
        <end position="239"/>
    </location>
</feature>
<proteinExistence type="predicted"/>
<dbReference type="GO" id="GO:0030154">
    <property type="term" value="P:cell differentiation"/>
    <property type="evidence" value="ECO:0007669"/>
    <property type="project" value="UniProtKB-KW"/>
</dbReference>
<dbReference type="AlphaFoldDB" id="A0A4W3K5P9"/>
<dbReference type="InterPro" id="IPR015943">
    <property type="entry name" value="WD40/YVTN_repeat-like_dom_sf"/>
</dbReference>
<keyword evidence="8 19" id="KW-0853">WD repeat</keyword>